<dbReference type="AlphaFoldDB" id="A0A1J5U4W0"/>
<comment type="caution">
    <text evidence="2">The sequence shown here is derived from an EMBL/GenBank/DDBJ whole genome shotgun (WGS) entry which is preliminary data.</text>
</comment>
<name>A0A1J5U4W0_9ZZZZ</name>
<dbReference type="EMBL" id="MLJW01000001">
    <property type="protein sequence ID" value="OIR19342.1"/>
    <property type="molecule type" value="Genomic_DNA"/>
</dbReference>
<evidence type="ECO:0000256" key="1">
    <source>
        <dbReference type="SAM" id="Phobius"/>
    </source>
</evidence>
<sequence>MMQEFKILLSGIHFTNPTIAQIGSEISPKLDLSIEGMRSQQFSEWIFVFLLVGIAVFSAIVIAFMYSKNRPTDMRMGERFMFSAIIIGIVVAIILGAVQMLNGYLF</sequence>
<evidence type="ECO:0000313" key="2">
    <source>
        <dbReference type="EMBL" id="OIR19342.1"/>
    </source>
</evidence>
<protein>
    <submittedName>
        <fullName evidence="2">Uncharacterized protein</fullName>
    </submittedName>
</protein>
<accession>A0A1J5U4W0</accession>
<organism evidence="2">
    <name type="scientific">mine drainage metagenome</name>
    <dbReference type="NCBI Taxonomy" id="410659"/>
    <lineage>
        <taxon>unclassified sequences</taxon>
        <taxon>metagenomes</taxon>
        <taxon>ecological metagenomes</taxon>
    </lineage>
</organism>
<keyword evidence="1" id="KW-1133">Transmembrane helix</keyword>
<feature type="transmembrane region" description="Helical" evidence="1">
    <location>
        <begin position="79"/>
        <end position="101"/>
    </location>
</feature>
<reference evidence="2" key="1">
    <citation type="submission" date="2016-10" db="EMBL/GenBank/DDBJ databases">
        <title>Sequence of Gallionella enrichment culture.</title>
        <authorList>
            <person name="Poehlein A."/>
            <person name="Muehling M."/>
            <person name="Daniel R."/>
        </authorList>
    </citation>
    <scope>NUCLEOTIDE SEQUENCE</scope>
</reference>
<keyword evidence="1" id="KW-0812">Transmembrane</keyword>
<proteinExistence type="predicted"/>
<feature type="transmembrane region" description="Helical" evidence="1">
    <location>
        <begin position="44"/>
        <end position="67"/>
    </location>
</feature>
<gene>
    <name evidence="2" type="ORF">GALL_02220</name>
</gene>
<keyword evidence="1" id="KW-0472">Membrane</keyword>